<keyword evidence="1" id="KW-1133">Transmembrane helix</keyword>
<proteinExistence type="predicted"/>
<reference evidence="2 3" key="1">
    <citation type="submission" date="2018-08" db="EMBL/GenBank/DDBJ databases">
        <title>Streptomyces NEAU-D10 sp. nov., a novel Actinomycete isolated from soil.</title>
        <authorList>
            <person name="Jin L."/>
        </authorList>
    </citation>
    <scope>NUCLEOTIDE SEQUENCE [LARGE SCALE GENOMIC DNA]</scope>
    <source>
        <strain evidence="2 3">NEAU-D10</strain>
    </source>
</reference>
<feature type="transmembrane region" description="Helical" evidence="1">
    <location>
        <begin position="27"/>
        <end position="47"/>
    </location>
</feature>
<keyword evidence="1" id="KW-0472">Membrane</keyword>
<comment type="caution">
    <text evidence="2">The sequence shown here is derived from an EMBL/GenBank/DDBJ whole genome shotgun (WGS) entry which is preliminary data.</text>
</comment>
<name>A0A371PPK1_STRIH</name>
<dbReference type="AlphaFoldDB" id="A0A371PPK1"/>
<organism evidence="2 3">
    <name type="scientific">Streptomyces inhibens</name>
    <dbReference type="NCBI Taxonomy" id="2293571"/>
    <lineage>
        <taxon>Bacteria</taxon>
        <taxon>Bacillati</taxon>
        <taxon>Actinomycetota</taxon>
        <taxon>Actinomycetes</taxon>
        <taxon>Kitasatosporales</taxon>
        <taxon>Streptomycetaceae</taxon>
        <taxon>Streptomyces</taxon>
    </lineage>
</organism>
<keyword evidence="3" id="KW-1185">Reference proteome</keyword>
<keyword evidence="1" id="KW-0812">Transmembrane</keyword>
<sequence>MVTGILPRTSEAGHWLWALVEAGLASLWWIVLVGLAAVGVWVAVAVWGRRRAVRELAGRTRVELVPAAPFDPELLEVGRVAGRLASVRSASGMLPRRAAAVRVRVVAGEEGRLHYWWEGPERSAGVLRQSGYRRVEVVAPRAPSERRWRIRFVDAAPLKRGGSW</sequence>
<evidence type="ECO:0000313" key="2">
    <source>
        <dbReference type="EMBL" id="REK84448.1"/>
    </source>
</evidence>
<gene>
    <name evidence="2" type="ORF">DY245_43120</name>
</gene>
<evidence type="ECO:0000313" key="3">
    <source>
        <dbReference type="Proteomes" id="UP000262477"/>
    </source>
</evidence>
<evidence type="ECO:0000256" key="1">
    <source>
        <dbReference type="SAM" id="Phobius"/>
    </source>
</evidence>
<dbReference type="Proteomes" id="UP000262477">
    <property type="component" value="Unassembled WGS sequence"/>
</dbReference>
<accession>A0A371PPK1</accession>
<protein>
    <submittedName>
        <fullName evidence="2">Uncharacterized protein</fullName>
    </submittedName>
</protein>
<dbReference type="EMBL" id="QUAC01000484">
    <property type="protein sequence ID" value="REK84448.1"/>
    <property type="molecule type" value="Genomic_DNA"/>
</dbReference>